<keyword evidence="3" id="KW-1185">Reference proteome</keyword>
<name>K5UXW6_PHACS</name>
<accession>K5UXW6</accession>
<dbReference type="HOGENOM" id="CLU_024406_0_0_1"/>
<dbReference type="RefSeq" id="XP_007395291.1">
    <property type="nucleotide sequence ID" value="XM_007395229.1"/>
</dbReference>
<dbReference type="InParanoid" id="K5UXW6"/>
<gene>
    <name evidence="2" type="ORF">PHACADRAFT_142728</name>
</gene>
<feature type="transmembrane region" description="Helical" evidence="1">
    <location>
        <begin position="120"/>
        <end position="142"/>
    </location>
</feature>
<evidence type="ECO:0000313" key="3">
    <source>
        <dbReference type="Proteomes" id="UP000008370"/>
    </source>
</evidence>
<keyword evidence="1" id="KW-0812">Transmembrane</keyword>
<dbReference type="Proteomes" id="UP000008370">
    <property type="component" value="Unassembled WGS sequence"/>
</dbReference>
<reference evidence="2 3" key="1">
    <citation type="journal article" date="2012" name="BMC Genomics">
        <title>Comparative genomics of the white-rot fungi, Phanerochaete carnosa and P. chrysosporium, to elucidate the genetic basis of the distinct wood types they colonize.</title>
        <authorList>
            <person name="Suzuki H."/>
            <person name="MacDonald J."/>
            <person name="Syed K."/>
            <person name="Salamov A."/>
            <person name="Hori C."/>
            <person name="Aerts A."/>
            <person name="Henrissat B."/>
            <person name="Wiebenga A."/>
            <person name="vanKuyk P.A."/>
            <person name="Barry K."/>
            <person name="Lindquist E."/>
            <person name="LaButti K."/>
            <person name="Lapidus A."/>
            <person name="Lucas S."/>
            <person name="Coutinho P."/>
            <person name="Gong Y."/>
            <person name="Samejima M."/>
            <person name="Mahadevan R."/>
            <person name="Abou-Zaid M."/>
            <person name="de Vries R.P."/>
            <person name="Igarashi K."/>
            <person name="Yadav J.S."/>
            <person name="Grigoriev I.V."/>
            <person name="Master E.R."/>
        </authorList>
    </citation>
    <scope>NUCLEOTIDE SEQUENCE [LARGE SCALE GENOMIC DNA]</scope>
    <source>
        <strain evidence="2 3">HHB-10118-sp</strain>
    </source>
</reference>
<keyword evidence="1" id="KW-0472">Membrane</keyword>
<dbReference type="AlphaFoldDB" id="K5UXW6"/>
<dbReference type="KEGG" id="pco:PHACADRAFT_142728"/>
<dbReference type="STRING" id="650164.K5UXW6"/>
<evidence type="ECO:0000256" key="1">
    <source>
        <dbReference type="SAM" id="Phobius"/>
    </source>
</evidence>
<dbReference type="GeneID" id="18908568"/>
<keyword evidence="1" id="KW-1133">Transmembrane helix</keyword>
<feature type="transmembrane region" description="Helical" evidence="1">
    <location>
        <begin position="12"/>
        <end position="34"/>
    </location>
</feature>
<dbReference type="OrthoDB" id="2802952at2759"/>
<evidence type="ECO:0000313" key="2">
    <source>
        <dbReference type="EMBL" id="EKM54941.1"/>
    </source>
</evidence>
<proteinExistence type="predicted"/>
<sequence>MHKLERYHYQRDMILCFSLHVLHVLIHAALFVVISHHYEHAITIHFDSSTTTWAPLFVGTILQIFATGYNAILVLLTQRRALRNDLSARQTLTAVHNKASAWLGLESALESLWQQTKLSAAAWGVSCITLYLLCVFALHISIQGFFHVVLYTATMPTLQLTNLTNANYTANMVPAYDVLLAYGQIQKVALLDNMVYDIIPQIPSATGNTMVNASVYNVQCMVLLNIQPDNMIEDTSIPTVYYVMDGPDSAEIGLKLLCIRDCWAPIIIGTTVSVADSSGAGVPTLTGNPGSPPHSSRCKPSEQTLQATARKVILMTAVQVVTCAVEINDKQINISATTRQPLASPPEPSEAFWTTFSWPDNLTPTDSRLIAAQNALILSPSSGHGNDAFLNFANPSNTITNVTAAGLIVSSAHNNSLPINSDSFDNVSISLTQLPTAFNMWVCFCVFVAEELGIVAHNRTNITLTDLNHSIGKALAAVHWYGLYQRLNPM</sequence>
<feature type="transmembrane region" description="Helical" evidence="1">
    <location>
        <begin position="54"/>
        <end position="76"/>
    </location>
</feature>
<organism evidence="2 3">
    <name type="scientific">Phanerochaete carnosa (strain HHB-10118-sp)</name>
    <name type="common">White-rot fungus</name>
    <name type="synonym">Peniophora carnosa</name>
    <dbReference type="NCBI Taxonomy" id="650164"/>
    <lineage>
        <taxon>Eukaryota</taxon>
        <taxon>Fungi</taxon>
        <taxon>Dikarya</taxon>
        <taxon>Basidiomycota</taxon>
        <taxon>Agaricomycotina</taxon>
        <taxon>Agaricomycetes</taxon>
        <taxon>Polyporales</taxon>
        <taxon>Phanerochaetaceae</taxon>
        <taxon>Phanerochaete</taxon>
    </lineage>
</organism>
<evidence type="ECO:0008006" key="4">
    <source>
        <dbReference type="Google" id="ProtNLM"/>
    </source>
</evidence>
<protein>
    <recommendedName>
        <fullName evidence="4">Transmembrane protein</fullName>
    </recommendedName>
</protein>
<dbReference type="EMBL" id="JH930472">
    <property type="protein sequence ID" value="EKM54941.1"/>
    <property type="molecule type" value="Genomic_DNA"/>
</dbReference>